<dbReference type="GO" id="GO:0008270">
    <property type="term" value="F:zinc ion binding"/>
    <property type="evidence" value="ECO:0007669"/>
    <property type="project" value="UniProtKB-UniRule"/>
</dbReference>
<evidence type="ECO:0000313" key="17">
    <source>
        <dbReference type="Proteomes" id="UP000229600"/>
    </source>
</evidence>
<dbReference type="Gene3D" id="3.40.1360.10">
    <property type="match status" value="1"/>
</dbReference>
<dbReference type="GO" id="GO:0000428">
    <property type="term" value="C:DNA-directed RNA polymerase complex"/>
    <property type="evidence" value="ECO:0007669"/>
    <property type="project" value="UniProtKB-KW"/>
</dbReference>
<reference evidence="16 17" key="1">
    <citation type="submission" date="2017-09" db="EMBL/GenBank/DDBJ databases">
        <title>Depth-based differentiation of microbial function through sediment-hosted aquifers and enrichment of novel symbionts in the deep terrestrial subsurface.</title>
        <authorList>
            <person name="Probst A.J."/>
            <person name="Ladd B."/>
            <person name="Jarett J.K."/>
            <person name="Geller-Mcgrath D.E."/>
            <person name="Sieber C.M."/>
            <person name="Emerson J.B."/>
            <person name="Anantharaman K."/>
            <person name="Thomas B.C."/>
            <person name="Malmstrom R."/>
            <person name="Stieglmeier M."/>
            <person name="Klingl A."/>
            <person name="Woyke T."/>
            <person name="Ryan C.M."/>
            <person name="Banfield J.F."/>
        </authorList>
    </citation>
    <scope>NUCLEOTIDE SEQUENCE [LARGE SCALE GENOMIC DNA]</scope>
    <source>
        <strain evidence="16">CG11_big_fil_rev_8_21_14_0_20_39_34</strain>
    </source>
</reference>
<dbReference type="PROSITE" id="PS50880">
    <property type="entry name" value="TOPRIM"/>
    <property type="match status" value="1"/>
</dbReference>
<dbReference type="GO" id="GO:0003677">
    <property type="term" value="F:DNA binding"/>
    <property type="evidence" value="ECO:0007669"/>
    <property type="project" value="UniProtKB-KW"/>
</dbReference>
<dbReference type="PANTHER" id="PTHR30313">
    <property type="entry name" value="DNA PRIMASE"/>
    <property type="match status" value="1"/>
</dbReference>
<keyword evidence="8 12" id="KW-0862">Zinc</keyword>
<keyword evidence="10 12" id="KW-0238">DNA-binding</keyword>
<evidence type="ECO:0000256" key="4">
    <source>
        <dbReference type="ARBA" id="ARBA00022695"/>
    </source>
</evidence>
<dbReference type="GO" id="GO:0006269">
    <property type="term" value="P:DNA replication, synthesis of primer"/>
    <property type="evidence" value="ECO:0007669"/>
    <property type="project" value="UniProtKB-UniRule"/>
</dbReference>
<dbReference type="Pfam" id="PF10410">
    <property type="entry name" value="DnaB_bind"/>
    <property type="match status" value="1"/>
</dbReference>
<comment type="domain">
    <text evidence="12">Contains an N-terminal zinc-binding domain, a central core domain that contains the primase activity, and a C-terminal DnaB-binding domain.</text>
</comment>
<dbReference type="SUPFAM" id="SSF57783">
    <property type="entry name" value="Zinc beta-ribbon"/>
    <property type="match status" value="1"/>
</dbReference>
<dbReference type="CDD" id="cd03364">
    <property type="entry name" value="TOPRIM_DnaG_primases"/>
    <property type="match status" value="1"/>
</dbReference>
<protein>
    <recommendedName>
        <fullName evidence="12 13">DNA primase</fullName>
        <ecNumber evidence="12">2.7.7.101</ecNumber>
    </recommendedName>
</protein>
<comment type="similarity">
    <text evidence="12 13">Belongs to the DnaG primase family.</text>
</comment>
<dbReference type="AlphaFoldDB" id="A0A2H0N5A7"/>
<sequence length="597" mass="68014">MSDTQQIKEKIDIVELISEYISLKPSGINHKGLCPFHNEKSPSFMVNRERQSWHCFGCNKGGDVFTFVEEIEGLDFVESLRLLAKKAGIELTTLQKDVHKSQKNRIKDINRLAATFYHNFLIKMAPAQEARDYLLNRGMTTDTLEKWQVGYVVDQWDLLTKYMLKKGHSIDDLVASGLTIKRDNANPQTFKGFYDRFRGRIIFPIQNVHGDVVGFTARVLKESKDSGGKYINTPQTLVFDKSQVVFGLYHAKNAIRAEKLAIFVEGQTDVISCHQAGSSNVVATSGTALTQGHIKLIKRYSNNIAFCFDADSAGIDAAKRAIGIALEEGLNVKIIRIAREMGKDPDEVIKKDRALWTSLVENAQDVMSWYFQIAFQRSDLSNPKIKQEIANELLPEIKKIPYAVEREHWIQELSNRVGVEISVLKDEMARFDLKKETFQPVSEKKKAPQVPLKPQKRSDLLIERFLSITLKYLKTFDSQQISAKMDEALSTSSFGPLYLAIKKGYNDGQLSIDILRESCDQKTSENPVDILLLRADLDFSDYNEGIAQEESKKLLFQIEREWEKERRKLLESQIQSAESAKDKTRLDELMRALISLD</sequence>
<keyword evidence="1 12" id="KW-0240">DNA-directed RNA polymerase</keyword>
<dbReference type="InterPro" id="IPR002694">
    <property type="entry name" value="Znf_CHC2"/>
</dbReference>
<accession>A0A2H0N5A7</accession>
<dbReference type="InterPro" id="IPR050219">
    <property type="entry name" value="DnaG_primase"/>
</dbReference>
<dbReference type="Gene3D" id="3.90.580.10">
    <property type="entry name" value="Zinc finger, CHC2-type domain"/>
    <property type="match status" value="1"/>
</dbReference>
<evidence type="ECO:0000256" key="13">
    <source>
        <dbReference type="PIRNR" id="PIRNR002811"/>
    </source>
</evidence>
<dbReference type="InterPro" id="IPR013264">
    <property type="entry name" value="DNAG_N"/>
</dbReference>
<dbReference type="HAMAP" id="MF_00974">
    <property type="entry name" value="DNA_primase_DnaG"/>
    <property type="match status" value="1"/>
</dbReference>
<dbReference type="Pfam" id="PF01807">
    <property type="entry name" value="Zn_ribbon_DnaG"/>
    <property type="match status" value="1"/>
</dbReference>
<keyword evidence="2 12" id="KW-0639">Primosome</keyword>
<dbReference type="EMBL" id="PCWN01000007">
    <property type="protein sequence ID" value="PIR04084.1"/>
    <property type="molecule type" value="Genomic_DNA"/>
</dbReference>
<dbReference type="FunFam" id="3.90.580.10:FF:000001">
    <property type="entry name" value="DNA primase"/>
    <property type="match status" value="1"/>
</dbReference>
<dbReference type="PANTHER" id="PTHR30313:SF2">
    <property type="entry name" value="DNA PRIMASE"/>
    <property type="match status" value="1"/>
</dbReference>
<evidence type="ECO:0000256" key="2">
    <source>
        <dbReference type="ARBA" id="ARBA00022515"/>
    </source>
</evidence>
<comment type="cofactor">
    <cofactor evidence="12 13 14">
        <name>Zn(2+)</name>
        <dbReference type="ChEBI" id="CHEBI:29105"/>
    </cofactor>
    <text evidence="12 13 14">Binds 1 zinc ion per monomer.</text>
</comment>
<evidence type="ECO:0000256" key="7">
    <source>
        <dbReference type="ARBA" id="ARBA00022771"/>
    </source>
</evidence>
<evidence type="ECO:0000256" key="9">
    <source>
        <dbReference type="ARBA" id="ARBA00022842"/>
    </source>
</evidence>
<organism evidence="16 17">
    <name type="scientific">Candidatus Magasanikbacteria bacterium CG11_big_fil_rev_8_21_14_0_20_39_34</name>
    <dbReference type="NCBI Taxonomy" id="1974653"/>
    <lineage>
        <taxon>Bacteria</taxon>
        <taxon>Candidatus Magasanikiibacteriota</taxon>
    </lineage>
</organism>
<evidence type="ECO:0000256" key="3">
    <source>
        <dbReference type="ARBA" id="ARBA00022679"/>
    </source>
</evidence>
<comment type="caution">
    <text evidence="16">The sequence shown here is derived from an EMBL/GenBank/DDBJ whole genome shotgun (WGS) entry which is preliminary data.</text>
</comment>
<evidence type="ECO:0000259" key="15">
    <source>
        <dbReference type="PROSITE" id="PS50880"/>
    </source>
</evidence>
<comment type="catalytic activity">
    <reaction evidence="12">
        <text>ssDNA + n NTP = ssDNA/pppN(pN)n-1 hybrid + (n-1) diphosphate.</text>
        <dbReference type="EC" id="2.7.7.101"/>
    </reaction>
</comment>
<proteinExistence type="inferred from homology"/>
<dbReference type="SUPFAM" id="SSF56731">
    <property type="entry name" value="DNA primase core"/>
    <property type="match status" value="1"/>
</dbReference>
<dbReference type="Gene3D" id="3.90.980.10">
    <property type="entry name" value="DNA primase, catalytic core, N-terminal domain"/>
    <property type="match status" value="1"/>
</dbReference>
<dbReference type="InterPro" id="IPR006171">
    <property type="entry name" value="TOPRIM_dom"/>
</dbReference>
<keyword evidence="9" id="KW-0460">Magnesium</keyword>
<evidence type="ECO:0000256" key="6">
    <source>
        <dbReference type="ARBA" id="ARBA00022723"/>
    </source>
</evidence>
<dbReference type="SMART" id="SM00400">
    <property type="entry name" value="ZnF_CHCC"/>
    <property type="match status" value="1"/>
</dbReference>
<dbReference type="InterPro" id="IPR034151">
    <property type="entry name" value="TOPRIM_DnaG_bac"/>
</dbReference>
<comment type="function">
    <text evidence="12 13">RNA polymerase that catalyzes the synthesis of short RNA molecules used as primers for DNA polymerase during DNA replication.</text>
</comment>
<dbReference type="InterPro" id="IPR030846">
    <property type="entry name" value="DnaG_bac"/>
</dbReference>
<keyword evidence="4 12" id="KW-0548">Nucleotidyltransferase</keyword>
<comment type="subunit">
    <text evidence="12">Monomer. Interacts with DnaB.</text>
</comment>
<keyword evidence="5 12" id="KW-0235">DNA replication</keyword>
<dbReference type="GO" id="GO:1990077">
    <property type="term" value="C:primosome complex"/>
    <property type="evidence" value="ECO:0007669"/>
    <property type="project" value="UniProtKB-KW"/>
</dbReference>
<evidence type="ECO:0000313" key="16">
    <source>
        <dbReference type="EMBL" id="PIR04084.1"/>
    </source>
</evidence>
<name>A0A2H0N5A7_9BACT</name>
<dbReference type="PIRSF" id="PIRSF002811">
    <property type="entry name" value="DnaG"/>
    <property type="match status" value="1"/>
</dbReference>
<evidence type="ECO:0000256" key="11">
    <source>
        <dbReference type="ARBA" id="ARBA00023163"/>
    </source>
</evidence>
<keyword evidence="6 12" id="KW-0479">Metal-binding</keyword>
<evidence type="ECO:0000256" key="5">
    <source>
        <dbReference type="ARBA" id="ARBA00022705"/>
    </source>
</evidence>
<keyword evidence="11 12" id="KW-0804">Transcription</keyword>
<dbReference type="InterPro" id="IPR006295">
    <property type="entry name" value="DNA_primase_DnaG"/>
</dbReference>
<evidence type="ECO:0000256" key="8">
    <source>
        <dbReference type="ARBA" id="ARBA00022833"/>
    </source>
</evidence>
<dbReference type="Pfam" id="PF08275">
    <property type="entry name" value="DNAG_N"/>
    <property type="match status" value="1"/>
</dbReference>
<dbReference type="Pfam" id="PF13155">
    <property type="entry name" value="Toprim_2"/>
    <property type="match status" value="1"/>
</dbReference>
<feature type="zinc finger region" description="CHC2-type" evidence="12 14">
    <location>
        <begin position="34"/>
        <end position="58"/>
    </location>
</feature>
<keyword evidence="7 12" id="KW-0863">Zinc-finger</keyword>
<evidence type="ECO:0000256" key="14">
    <source>
        <dbReference type="PIRSR" id="PIRSR002811-1"/>
    </source>
</evidence>
<gene>
    <name evidence="12" type="primary">dnaG</name>
    <name evidence="16" type="ORF">COV59_02780</name>
</gene>
<evidence type="ECO:0000256" key="10">
    <source>
        <dbReference type="ARBA" id="ARBA00023125"/>
    </source>
</evidence>
<dbReference type="EC" id="2.7.7.101" evidence="12"/>
<keyword evidence="3 12" id="KW-0808">Transferase</keyword>
<dbReference type="InterPro" id="IPR037068">
    <property type="entry name" value="DNA_primase_core_N_sf"/>
</dbReference>
<dbReference type="InterPro" id="IPR036977">
    <property type="entry name" value="DNA_primase_Znf_CHC2"/>
</dbReference>
<feature type="domain" description="Toprim" evidence="15">
    <location>
        <begin position="259"/>
        <end position="342"/>
    </location>
</feature>
<dbReference type="GO" id="GO:0005737">
    <property type="term" value="C:cytoplasm"/>
    <property type="evidence" value="ECO:0007669"/>
    <property type="project" value="TreeGrafter"/>
</dbReference>
<evidence type="ECO:0000256" key="1">
    <source>
        <dbReference type="ARBA" id="ARBA00022478"/>
    </source>
</evidence>
<dbReference type="NCBIfam" id="TIGR01391">
    <property type="entry name" value="dnaG"/>
    <property type="match status" value="1"/>
</dbReference>
<dbReference type="GO" id="GO:0003899">
    <property type="term" value="F:DNA-directed RNA polymerase activity"/>
    <property type="evidence" value="ECO:0007669"/>
    <property type="project" value="UniProtKB-UniRule"/>
</dbReference>
<dbReference type="Proteomes" id="UP000229600">
    <property type="component" value="Unassembled WGS sequence"/>
</dbReference>
<dbReference type="SMART" id="SM00493">
    <property type="entry name" value="TOPRIM"/>
    <property type="match status" value="1"/>
</dbReference>
<dbReference type="InterPro" id="IPR019475">
    <property type="entry name" value="DNA_primase_DnaB-bd"/>
</dbReference>
<evidence type="ECO:0000256" key="12">
    <source>
        <dbReference type="HAMAP-Rule" id="MF_00974"/>
    </source>
</evidence>